<keyword evidence="5" id="KW-1185">Reference proteome</keyword>
<dbReference type="STRING" id="913024.SAMN05421741_10275"/>
<proteinExistence type="predicted"/>
<dbReference type="Pfam" id="PF18962">
    <property type="entry name" value="Por_Secre_tail"/>
    <property type="match status" value="1"/>
</dbReference>
<dbReference type="InterPro" id="IPR026444">
    <property type="entry name" value="Secre_tail"/>
</dbReference>
<dbReference type="Proteomes" id="UP000199036">
    <property type="component" value="Unassembled WGS sequence"/>
</dbReference>
<accession>A0A1I4X2T1</accession>
<dbReference type="NCBIfam" id="TIGR04183">
    <property type="entry name" value="Por_Secre_tail"/>
    <property type="match status" value="1"/>
</dbReference>
<dbReference type="EMBL" id="FOVI01000002">
    <property type="protein sequence ID" value="SFN19952.1"/>
    <property type="molecule type" value="Genomic_DNA"/>
</dbReference>
<feature type="domain" description="Secretion system C-terminal sorting" evidence="3">
    <location>
        <begin position="285"/>
        <end position="356"/>
    </location>
</feature>
<evidence type="ECO:0000313" key="5">
    <source>
        <dbReference type="Proteomes" id="UP000199036"/>
    </source>
</evidence>
<sequence>MKNGKLFLISLLFVPFTIKAQVLYNETFNNYTLGNLGTDCTDTVPGQGGWLTLCRGNTPTSNNYSNITSEANKGSVLTLSSGTAMPTNVGVAAKKVGIDALINQRTPGNNVIKFEIDYYTGAAHSVAGTYTQQIILGDDATGNILLLDKQLFKYSLVAINGSLDVIGKDLSGNIKLDKNAAPNSVLPFNTWVNFIVYLDYNNKKAYFETPYFNTIAVADFLKTKTSTNLIEDFKPTVLAFTFTSLNQTTTVDMVNKYDNIKITALKSVPAYVLSAEDFLAAKFNIYPNPVTNIVNITNSENMLVQQVVIYDVAGKQLSTQSFNNETQIQLNVENLASGTYMLHLQTAQGTAVKKLIKK</sequence>
<dbReference type="RefSeq" id="WP_091518290.1">
    <property type="nucleotide sequence ID" value="NZ_FOVI01000002.1"/>
</dbReference>
<keyword evidence="1 2" id="KW-0732">Signal</keyword>
<dbReference type="AlphaFoldDB" id="A0A1I4X2T1"/>
<gene>
    <name evidence="4" type="ORF">SAMN05421741_10275</name>
</gene>
<protein>
    <submittedName>
        <fullName evidence="4">Por secretion system C-terminal sorting domain-containing protein</fullName>
    </submittedName>
</protein>
<evidence type="ECO:0000256" key="2">
    <source>
        <dbReference type="SAM" id="SignalP"/>
    </source>
</evidence>
<organism evidence="4 5">
    <name type="scientific">Paenimyroides ummariense</name>
    <dbReference type="NCBI Taxonomy" id="913024"/>
    <lineage>
        <taxon>Bacteria</taxon>
        <taxon>Pseudomonadati</taxon>
        <taxon>Bacteroidota</taxon>
        <taxon>Flavobacteriia</taxon>
        <taxon>Flavobacteriales</taxon>
        <taxon>Flavobacteriaceae</taxon>
        <taxon>Paenimyroides</taxon>
    </lineage>
</organism>
<reference evidence="5" key="1">
    <citation type="submission" date="2016-10" db="EMBL/GenBank/DDBJ databases">
        <authorList>
            <person name="Varghese N."/>
            <person name="Submissions S."/>
        </authorList>
    </citation>
    <scope>NUCLEOTIDE SEQUENCE [LARGE SCALE GENOMIC DNA]</scope>
    <source>
        <strain evidence="5">DS-12</strain>
    </source>
</reference>
<dbReference type="OrthoDB" id="1110367at2"/>
<feature type="chain" id="PRO_5011499088" evidence="2">
    <location>
        <begin position="21"/>
        <end position="358"/>
    </location>
</feature>
<evidence type="ECO:0000256" key="1">
    <source>
        <dbReference type="ARBA" id="ARBA00022729"/>
    </source>
</evidence>
<name>A0A1I4X2T1_9FLAO</name>
<evidence type="ECO:0000313" key="4">
    <source>
        <dbReference type="EMBL" id="SFN19952.1"/>
    </source>
</evidence>
<evidence type="ECO:0000259" key="3">
    <source>
        <dbReference type="Pfam" id="PF18962"/>
    </source>
</evidence>
<feature type="signal peptide" evidence="2">
    <location>
        <begin position="1"/>
        <end position="20"/>
    </location>
</feature>